<keyword evidence="4" id="KW-0862">Zinc</keyword>
<dbReference type="EC" id="3.4.24.81" evidence="2"/>
<comment type="caution">
    <text evidence="10">The sequence shown here is derived from an EMBL/GenBank/DDBJ whole genome shotgun (WGS) entry which is preliminary data.</text>
</comment>
<dbReference type="Proteomes" id="UP000215902">
    <property type="component" value="Unassembled WGS sequence"/>
</dbReference>
<dbReference type="InterPro" id="IPR001762">
    <property type="entry name" value="Disintegrin_dom"/>
</dbReference>
<feature type="compositionally biased region" description="Gly residues" evidence="5">
    <location>
        <begin position="826"/>
        <end position="855"/>
    </location>
</feature>
<feature type="region of interest" description="Disordered" evidence="5">
    <location>
        <begin position="1"/>
        <end position="20"/>
    </location>
</feature>
<dbReference type="OrthoDB" id="2149267at2759"/>
<evidence type="ECO:0000256" key="7">
    <source>
        <dbReference type="SAM" id="SignalP"/>
    </source>
</evidence>
<feature type="region of interest" description="Disordered" evidence="5">
    <location>
        <begin position="902"/>
        <end position="974"/>
    </location>
</feature>
<dbReference type="Pfam" id="PF21299">
    <property type="entry name" value="ADAM10_Cys-rich"/>
    <property type="match status" value="1"/>
</dbReference>
<dbReference type="GO" id="GO:0007219">
    <property type="term" value="P:Notch signaling pathway"/>
    <property type="evidence" value="ECO:0007669"/>
    <property type="project" value="TreeGrafter"/>
</dbReference>
<feature type="chain" id="PRO_5011995126" description="ADAM10 endopeptidase" evidence="7">
    <location>
        <begin position="49"/>
        <end position="974"/>
    </location>
</feature>
<feature type="domain" description="Peptidase M12B" evidence="9">
    <location>
        <begin position="372"/>
        <end position="520"/>
    </location>
</feature>
<sequence length="974" mass="104716">PNNFAPSLAGGPGSPSRRRFQRSTSPFLLSLLLIALLLASAAVQSASAGRVYGPVPGSETVLDHDRLSYAPVSERHHRRAKRSAPLAGQVDLAFPAHGRQFRLRLEHNSRVAAPGAVLEFDGRVEPLSFPEAVTGRLIDDPGSWAFGSLIDGVFRGSIHESSGSGWYIEPAAHYFNGRREFHSIMYNDSHVQWPKRYKRSALLHPPAVADSIGPPCGLADSSIANQLSRQSANPSLRQMKQQPPSRSRSSRWADSGRPDPAAIYRRDRRAAASDPKVCSLYMQSDTMLWEATMGLSNVNGDRDRAKTEIKALFQHHVSAASAIYSGTRFVSRDPQFDQNGIQFTVNRVRINTTADCSQPHVNKFCNRNIDVTNFLNLHAYSNHSEHCLAYLFTYRDFNGGTLGLAWVGTKDQNGGICEKYREYDDQAPGRRAWKSLNTGIVTLVNYGRRIAEKVSYLTFAHEMGHNFGANHDDGMTPSRAECQPTADQGNYIMFSSATTGDLPNNKQFSQCSRESIGTLLYYVVNARNGKQNCLRPSDDASFCGNSLLEPGEDCDCGYEDECTDTCCVPKSAKGVNANACRVAAGKACSPSGNPCCTASCNYSDSSIQCRAETDCTYATACSGGNQTCPPPLSKPDNTTCNGNTKLCRSGGCELSICSLIGWEECLQSSEDTDADASSMCYLGCRPNNATPCVSSREVASRQDRTSPLYSILQRVNQTYQGLQLQVGSPCDNYRGYCNAYYECRRVDSKGPLGRLQDLLFSPETLELVKNWIVAHWYYVILICVGIVVAMGVFIKACAVHTPSSNPQRAAHRKLTLPRRHHRQHQHGGGGGDAGGGRSGGGGGGRSGRSGGGGGSRQNRQSGMPPGSVPLGCYAYGNSAAAAPAAPAAASSSSASVGAAAAAASSPTSPAGPSSGRAGAAALTGAPPPPRSGEPPPPYYREDELMTQPPPAHGKGKRRGHRQAMESQAAKYRQP</sequence>
<evidence type="ECO:0000259" key="9">
    <source>
        <dbReference type="PROSITE" id="PS50215"/>
    </source>
</evidence>
<feature type="binding site" evidence="4">
    <location>
        <position position="471"/>
    </location>
    <ligand>
        <name>Zn(2+)</name>
        <dbReference type="ChEBI" id="CHEBI:29105"/>
        <note>catalytic</note>
    </ligand>
</feature>
<dbReference type="Pfam" id="PF00200">
    <property type="entry name" value="Disintegrin"/>
    <property type="match status" value="1"/>
</dbReference>
<dbReference type="SUPFAM" id="SSF57552">
    <property type="entry name" value="Blood coagulation inhibitor (disintegrin)"/>
    <property type="match status" value="1"/>
</dbReference>
<dbReference type="GO" id="GO:0006509">
    <property type="term" value="P:membrane protein ectodomain proteolysis"/>
    <property type="evidence" value="ECO:0007669"/>
    <property type="project" value="TreeGrafter"/>
</dbReference>
<dbReference type="InterPro" id="IPR001590">
    <property type="entry name" value="Peptidase_M12B"/>
</dbReference>
<feature type="compositionally biased region" description="Pro residues" evidence="5">
    <location>
        <begin position="925"/>
        <end position="938"/>
    </location>
</feature>
<keyword evidence="11" id="KW-1185">Reference proteome</keyword>
<dbReference type="AlphaFoldDB" id="A0A267EUM0"/>
<evidence type="ECO:0000256" key="5">
    <source>
        <dbReference type="SAM" id="MobiDB-lite"/>
    </source>
</evidence>
<feature type="transmembrane region" description="Helical" evidence="6">
    <location>
        <begin position="776"/>
        <end position="798"/>
    </location>
</feature>
<dbReference type="SMART" id="SM00050">
    <property type="entry name" value="DISIN"/>
    <property type="match status" value="1"/>
</dbReference>
<dbReference type="InterPro" id="IPR049038">
    <property type="entry name" value="ADAM10_Cys-rich"/>
</dbReference>
<dbReference type="Pfam" id="PF13574">
    <property type="entry name" value="Reprolysin_2"/>
    <property type="match status" value="1"/>
</dbReference>
<dbReference type="PROSITE" id="PS50215">
    <property type="entry name" value="ADAM_MEPRO"/>
    <property type="match status" value="1"/>
</dbReference>
<feature type="signal peptide" evidence="7">
    <location>
        <begin position="1"/>
        <end position="48"/>
    </location>
</feature>
<dbReference type="Gene3D" id="4.10.70.10">
    <property type="entry name" value="Disintegrin domain"/>
    <property type="match status" value="1"/>
</dbReference>
<name>A0A267EUM0_9PLAT</name>
<keyword evidence="7" id="KW-0732">Signal</keyword>
<dbReference type="InterPro" id="IPR051489">
    <property type="entry name" value="ADAM_Metalloproteinase"/>
</dbReference>
<feature type="compositionally biased region" description="Polar residues" evidence="5">
    <location>
        <begin position="230"/>
        <end position="244"/>
    </location>
</feature>
<evidence type="ECO:0000256" key="4">
    <source>
        <dbReference type="PROSITE-ProRule" id="PRU00276"/>
    </source>
</evidence>
<evidence type="ECO:0000256" key="6">
    <source>
        <dbReference type="SAM" id="Phobius"/>
    </source>
</evidence>
<keyword evidence="6" id="KW-1133">Transmembrane helix</keyword>
<evidence type="ECO:0000256" key="2">
    <source>
        <dbReference type="ARBA" id="ARBA00012332"/>
    </source>
</evidence>
<evidence type="ECO:0000256" key="3">
    <source>
        <dbReference type="ARBA" id="ARBA00022685"/>
    </source>
</evidence>
<gene>
    <name evidence="10" type="ORF">BOX15_Mlig007396g1</name>
</gene>
<evidence type="ECO:0000313" key="11">
    <source>
        <dbReference type="Proteomes" id="UP000215902"/>
    </source>
</evidence>
<dbReference type="GO" id="GO:0046872">
    <property type="term" value="F:metal ion binding"/>
    <property type="evidence" value="ECO:0007669"/>
    <property type="project" value="UniProtKB-KW"/>
</dbReference>
<feature type="binding site" evidence="4">
    <location>
        <position position="461"/>
    </location>
    <ligand>
        <name>Zn(2+)</name>
        <dbReference type="ChEBI" id="CHEBI:29105"/>
        <note>catalytic</note>
    </ligand>
</feature>
<comment type="caution">
    <text evidence="4">Lacks conserved residue(s) required for the propagation of feature annotation.</text>
</comment>
<proteinExistence type="predicted"/>
<organism evidence="10 11">
    <name type="scientific">Macrostomum lignano</name>
    <dbReference type="NCBI Taxonomy" id="282301"/>
    <lineage>
        <taxon>Eukaryota</taxon>
        <taxon>Metazoa</taxon>
        <taxon>Spiralia</taxon>
        <taxon>Lophotrochozoa</taxon>
        <taxon>Platyhelminthes</taxon>
        <taxon>Rhabditophora</taxon>
        <taxon>Macrostomorpha</taxon>
        <taxon>Macrostomida</taxon>
        <taxon>Macrostomidae</taxon>
        <taxon>Macrostomum</taxon>
    </lineage>
</organism>
<feature type="non-terminal residue" evidence="10">
    <location>
        <position position="1"/>
    </location>
</feature>
<feature type="compositionally biased region" description="Low complexity" evidence="5">
    <location>
        <begin position="902"/>
        <end position="924"/>
    </location>
</feature>
<evidence type="ECO:0000313" key="10">
    <source>
        <dbReference type="EMBL" id="PAA64664.1"/>
    </source>
</evidence>
<dbReference type="Gene3D" id="3.40.390.10">
    <property type="entry name" value="Collagenase (Catalytic Domain)"/>
    <property type="match status" value="1"/>
</dbReference>
<evidence type="ECO:0000256" key="1">
    <source>
        <dbReference type="ARBA" id="ARBA00001809"/>
    </source>
</evidence>
<feature type="binding site" evidence="4">
    <location>
        <position position="465"/>
    </location>
    <ligand>
        <name>Zn(2+)</name>
        <dbReference type="ChEBI" id="CHEBI:29105"/>
        <note>catalytic</note>
    </ligand>
</feature>
<dbReference type="PANTHER" id="PTHR45702">
    <property type="entry name" value="ADAM10/ADAM17 METALLOPEPTIDASE FAMILY MEMBER"/>
    <property type="match status" value="1"/>
</dbReference>
<dbReference type="PROSITE" id="PS50214">
    <property type="entry name" value="DISINTEGRIN_2"/>
    <property type="match status" value="1"/>
</dbReference>
<dbReference type="GO" id="GO:0004222">
    <property type="term" value="F:metalloendopeptidase activity"/>
    <property type="evidence" value="ECO:0007669"/>
    <property type="project" value="InterPro"/>
</dbReference>
<keyword evidence="4" id="KW-0479">Metal-binding</keyword>
<feature type="compositionally biased region" description="Basic residues" evidence="5">
    <location>
        <begin position="809"/>
        <end position="825"/>
    </location>
</feature>
<keyword evidence="6" id="KW-0812">Transmembrane</keyword>
<dbReference type="PANTHER" id="PTHR45702:SF2">
    <property type="entry name" value="KUZBANIAN, ISOFORM A"/>
    <property type="match status" value="1"/>
</dbReference>
<accession>A0A267EUM0</accession>
<dbReference type="InterPro" id="IPR024079">
    <property type="entry name" value="MetalloPept_cat_dom_sf"/>
</dbReference>
<dbReference type="InterPro" id="IPR036436">
    <property type="entry name" value="Disintegrin_dom_sf"/>
</dbReference>
<dbReference type="SUPFAM" id="SSF55486">
    <property type="entry name" value="Metalloproteases ('zincins'), catalytic domain"/>
    <property type="match status" value="1"/>
</dbReference>
<feature type="domain" description="Disintegrin" evidence="8">
    <location>
        <begin position="540"/>
        <end position="636"/>
    </location>
</feature>
<feature type="region of interest" description="Disordered" evidence="5">
    <location>
        <begin position="803"/>
        <end position="866"/>
    </location>
</feature>
<reference evidence="10 11" key="1">
    <citation type="submission" date="2017-06" db="EMBL/GenBank/DDBJ databases">
        <title>A platform for efficient transgenesis in Macrostomum lignano, a flatworm model organism for stem cell research.</title>
        <authorList>
            <person name="Berezikov E."/>
        </authorList>
    </citation>
    <scope>NUCLEOTIDE SEQUENCE [LARGE SCALE GENOMIC DNA]</scope>
    <source>
        <strain evidence="10">DV1</strain>
        <tissue evidence="10">Whole organism</tissue>
    </source>
</reference>
<dbReference type="STRING" id="282301.A0A267EUM0"/>
<dbReference type="GO" id="GO:0005886">
    <property type="term" value="C:plasma membrane"/>
    <property type="evidence" value="ECO:0007669"/>
    <property type="project" value="TreeGrafter"/>
</dbReference>
<feature type="region of interest" description="Disordered" evidence="5">
    <location>
        <begin position="230"/>
        <end position="268"/>
    </location>
</feature>
<dbReference type="EMBL" id="NIVC01001730">
    <property type="protein sequence ID" value="PAA64664.1"/>
    <property type="molecule type" value="Genomic_DNA"/>
</dbReference>
<evidence type="ECO:0000259" key="8">
    <source>
        <dbReference type="PROSITE" id="PS50214"/>
    </source>
</evidence>
<keyword evidence="6" id="KW-0472">Membrane</keyword>
<comment type="catalytic activity">
    <reaction evidence="1">
        <text>Endopeptidase of broad specificity.</text>
        <dbReference type="EC" id="3.4.24.81"/>
    </reaction>
</comment>
<protein>
    <recommendedName>
        <fullName evidence="2">ADAM10 endopeptidase</fullName>
        <ecNumber evidence="2">3.4.24.81</ecNumber>
    </recommendedName>
</protein>
<feature type="active site" evidence="4">
    <location>
        <position position="462"/>
    </location>
</feature>
<keyword evidence="3" id="KW-0165">Cleavage on pair of basic residues</keyword>